<dbReference type="Proteomes" id="UP001497680">
    <property type="component" value="Unassembled WGS sequence"/>
</dbReference>
<name>A0ACC0CQ48_9PEZI</name>
<sequence length="295" mass="32930">MVISIVQEKEPSLAPLTYRNSLSVGPSAADQTRSSYPIAEHITITPVTEPACKSTSASSRASPQPQASEIPSNQSNTYMDESAIYDDGNASGWEDAIEESDKSSVDDVVAFKRVPSKMNHASETSLLSLMFAKQEKRNKVLTGYASYPTRTIPQRAKALQDHSNMNVVSPPRDSDNGLETRRGLRPKISNPIIEIPRHGARPITTNSPAALSPGTTRRNLLAEELTESLRRQLLWERQQKTSTANAVFKRRHTSLDVANLKQYPERAYMEKEGNRSYSISYDQYSSRDCYHTHGW</sequence>
<organism evidence="1 2">
    <name type="scientific">Hypoxylon rubiginosum</name>
    <dbReference type="NCBI Taxonomy" id="110542"/>
    <lineage>
        <taxon>Eukaryota</taxon>
        <taxon>Fungi</taxon>
        <taxon>Dikarya</taxon>
        <taxon>Ascomycota</taxon>
        <taxon>Pezizomycotina</taxon>
        <taxon>Sordariomycetes</taxon>
        <taxon>Xylariomycetidae</taxon>
        <taxon>Xylariales</taxon>
        <taxon>Hypoxylaceae</taxon>
        <taxon>Hypoxylon</taxon>
    </lineage>
</organism>
<dbReference type="EMBL" id="MU394371">
    <property type="protein sequence ID" value="KAI6082448.1"/>
    <property type="molecule type" value="Genomic_DNA"/>
</dbReference>
<accession>A0ACC0CQ48</accession>
<evidence type="ECO:0000313" key="1">
    <source>
        <dbReference type="EMBL" id="KAI6082448.1"/>
    </source>
</evidence>
<comment type="caution">
    <text evidence="1">The sequence shown here is derived from an EMBL/GenBank/DDBJ whole genome shotgun (WGS) entry which is preliminary data.</text>
</comment>
<gene>
    <name evidence="1" type="ORF">F4821DRAFT_247153</name>
</gene>
<proteinExistence type="predicted"/>
<keyword evidence="2" id="KW-1185">Reference proteome</keyword>
<protein>
    <submittedName>
        <fullName evidence="1">Uncharacterized protein</fullName>
    </submittedName>
</protein>
<reference evidence="1 2" key="1">
    <citation type="journal article" date="2022" name="New Phytol.">
        <title>Ecological generalism drives hyperdiversity of secondary metabolite gene clusters in xylarialean endophytes.</title>
        <authorList>
            <person name="Franco M.E.E."/>
            <person name="Wisecaver J.H."/>
            <person name="Arnold A.E."/>
            <person name="Ju Y.M."/>
            <person name="Slot J.C."/>
            <person name="Ahrendt S."/>
            <person name="Moore L.P."/>
            <person name="Eastman K.E."/>
            <person name="Scott K."/>
            <person name="Konkel Z."/>
            <person name="Mondo S.J."/>
            <person name="Kuo A."/>
            <person name="Hayes R.D."/>
            <person name="Haridas S."/>
            <person name="Andreopoulos B."/>
            <person name="Riley R."/>
            <person name="LaButti K."/>
            <person name="Pangilinan J."/>
            <person name="Lipzen A."/>
            <person name="Amirebrahimi M."/>
            <person name="Yan J."/>
            <person name="Adam C."/>
            <person name="Keymanesh K."/>
            <person name="Ng V."/>
            <person name="Louie K."/>
            <person name="Northen T."/>
            <person name="Drula E."/>
            <person name="Henrissat B."/>
            <person name="Hsieh H.M."/>
            <person name="Youens-Clark K."/>
            <person name="Lutzoni F."/>
            <person name="Miadlikowska J."/>
            <person name="Eastwood D.C."/>
            <person name="Hamelin R.C."/>
            <person name="Grigoriev I.V."/>
            <person name="U'Ren J.M."/>
        </authorList>
    </citation>
    <scope>NUCLEOTIDE SEQUENCE [LARGE SCALE GENOMIC DNA]</scope>
    <source>
        <strain evidence="1 2">ER1909</strain>
    </source>
</reference>
<evidence type="ECO:0000313" key="2">
    <source>
        <dbReference type="Proteomes" id="UP001497680"/>
    </source>
</evidence>